<dbReference type="Proteomes" id="UP000216840">
    <property type="component" value="Unassembled WGS sequence"/>
</dbReference>
<dbReference type="EMBL" id="NGJN01000002">
    <property type="protein sequence ID" value="OZV70029.1"/>
    <property type="molecule type" value="Genomic_DNA"/>
</dbReference>
<evidence type="ECO:0008006" key="3">
    <source>
        <dbReference type="Google" id="ProtNLM"/>
    </source>
</evidence>
<dbReference type="SUPFAM" id="SSF63829">
    <property type="entry name" value="Calcium-dependent phosphotriesterase"/>
    <property type="match status" value="1"/>
</dbReference>
<accession>A0A265UXJ5</accession>
<evidence type="ECO:0000313" key="1">
    <source>
        <dbReference type="EMBL" id="OZV70029.1"/>
    </source>
</evidence>
<sequence>MKNTGLTFLLFIFSLILQGQNEASFWYFGQNAGLRFDSETGAVTAITDGQLNTLEGCTTISDDNGNLLFYTDGQTVWSRNHQIMPNGNYFGNTGLLGDPSSTSSGLIVPKPNTPNQYYIFTVDEPHHENAAVYPNQFTGNYSSGGGTVPGADDGFNNGFNYSLVDMTLNNGFGDVVNSEKNVPLVTYDSNDDLEIRYKCSEKITAVRAEDCSSFWVITHFGDSFYAFKIEETGVNPTPVISTVGPYIPIEGYRRNALGYLKASPDASKLIVSHYGFATIAGGDAGGGVYLYDFDNETGIVSNNLELYSPQNNNSPYGVEFSAETRKAYATIGFGIGGNGTSQVLQWDLEATDIPNSIQVIHTSNQLSAGALQLGIDRKIYRAQVDFGNFSSSGRFLGVINNPEAQGLAVNYDEQGILVDISGFGQNLSRIGLPPFIQSLFSSQIDIIRNGVSTTELRLCIGDSYTLIADDIPGADYIWSLNGNPLPETGFELFVDTPGFYEVFIEPNNGECPIEGSAVVGVFDIPLANSVSDISVCDDLGNDGVFTFDFRDKDSEALLLQDPDQFNVKYFESIEDANNLENEIVFPYENITNPQTVFVRVDNVDNPNCFDITSFQIEVFDTPNIEQLEPIEFCDNTADITDGIAEIDLGLIIPAIRGSQLESETTVTFHASQDDADNKLSPLPLIYFNTTPFNETIFVRIENISNTSCYSTDSLSLTINPAPIANDVTIVQCDEDGIPEGFTLFNLNDAIPDITSNANDVSVTFYLSQNDAENNIGGFNTESFSNFFNPQTLVVKVTNDLTNCFNFSELTLEVSTTSTNNASLETCDDDSNEDGFASFNLTNASATVLAGVPGNLDVMYYETYEDALLENNPLGPTFTNTIPYNQTIYSRVENNNACFGISEVALTVFKLPNVETESETFYCLNFFPEPTVLDGGIIDDLPNNYLYQWSTGETTSEIEVNEVGTYTVRVSNTNGCFKERTITVLPSNIATITDIAIVDANNNNSISIYVTGEGNYEYALDDINGPYQDSNTFENVRPGLYTVYVRDKNNCGLSEDLVSVIGFPKFFTPNNDSNNDYWQVIGITSQIQPNSRILIFDRHGKLLKELNPLSSGWDGTYNGAKMPSSDYWFKVTLQDGRTFTSHFTLKR</sequence>
<reference evidence="1 2" key="1">
    <citation type="submission" date="2017-05" db="EMBL/GenBank/DDBJ databases">
        <title>The draft genome sequence of Idiomarina salinarum WNB302.</title>
        <authorList>
            <person name="Sun Y."/>
            <person name="Chen B."/>
            <person name="Du Z."/>
        </authorList>
    </citation>
    <scope>NUCLEOTIDE SEQUENCE [LARGE SCALE GENOMIC DNA]</scope>
    <source>
        <strain evidence="1 2">WNB302</strain>
    </source>
</reference>
<organism evidence="1 2">
    <name type="scientific">Winogradskyella aurantia</name>
    <dbReference type="NCBI Taxonomy" id="1915063"/>
    <lineage>
        <taxon>Bacteria</taxon>
        <taxon>Pseudomonadati</taxon>
        <taxon>Bacteroidota</taxon>
        <taxon>Flavobacteriia</taxon>
        <taxon>Flavobacteriales</taxon>
        <taxon>Flavobacteriaceae</taxon>
        <taxon>Winogradskyella</taxon>
    </lineage>
</organism>
<proteinExistence type="predicted"/>
<dbReference type="OrthoDB" id="9765926at2"/>
<name>A0A265UXJ5_9FLAO</name>
<dbReference type="Pfam" id="PF13585">
    <property type="entry name" value="CHU_C"/>
    <property type="match status" value="1"/>
</dbReference>
<protein>
    <recommendedName>
        <fullName evidence="3">T9SS type B sorting domain-containing protein</fullName>
    </recommendedName>
</protein>
<dbReference type="InterPro" id="IPR026341">
    <property type="entry name" value="T9SS_type_B"/>
</dbReference>
<gene>
    <name evidence="1" type="ORF">CA834_05270</name>
</gene>
<dbReference type="AlphaFoldDB" id="A0A265UXJ5"/>
<dbReference type="RefSeq" id="WP_094967618.1">
    <property type="nucleotide sequence ID" value="NZ_NGJN01000002.1"/>
</dbReference>
<dbReference type="NCBIfam" id="TIGR04131">
    <property type="entry name" value="Bac_Flav_CTERM"/>
    <property type="match status" value="1"/>
</dbReference>
<comment type="caution">
    <text evidence="1">The sequence shown here is derived from an EMBL/GenBank/DDBJ whole genome shotgun (WGS) entry which is preliminary data.</text>
</comment>
<keyword evidence="2" id="KW-1185">Reference proteome</keyword>
<evidence type="ECO:0000313" key="2">
    <source>
        <dbReference type="Proteomes" id="UP000216840"/>
    </source>
</evidence>